<evidence type="ECO:0000313" key="5">
    <source>
        <dbReference type="EMBL" id="CAB1127897.1"/>
    </source>
</evidence>
<dbReference type="PANTHER" id="PTHR43626:SF4">
    <property type="entry name" value="GCN5-RELATED N-ACETYLTRANSFERASE 2, CHLOROPLASTIC"/>
    <property type="match status" value="1"/>
</dbReference>
<protein>
    <submittedName>
        <fullName evidence="5">GCN5-related N-acetyltransferase</fullName>
    </submittedName>
</protein>
<dbReference type="PANTHER" id="PTHR43626">
    <property type="entry name" value="ACYL-COA N-ACYLTRANSFERASE"/>
    <property type="match status" value="1"/>
</dbReference>
<dbReference type="CDD" id="cd04301">
    <property type="entry name" value="NAT_SF"/>
    <property type="match status" value="1"/>
</dbReference>
<dbReference type="Gene3D" id="3.40.630.30">
    <property type="match status" value="1"/>
</dbReference>
<reference evidence="5 6" key="1">
    <citation type="submission" date="2020-02" db="EMBL/GenBank/DDBJ databases">
        <authorList>
            <person name="Hogendoorn C."/>
        </authorList>
    </citation>
    <scope>NUCLEOTIDE SEQUENCE [LARGE SCALE GENOMIC DNA]</scope>
    <source>
        <strain evidence="5">R501</strain>
    </source>
</reference>
<evidence type="ECO:0000256" key="2">
    <source>
        <dbReference type="ARBA" id="ARBA00023315"/>
    </source>
</evidence>
<dbReference type="InterPro" id="IPR016181">
    <property type="entry name" value="Acyl_CoA_acyltransferase"/>
</dbReference>
<dbReference type="KEGG" id="hfv:R50_0391"/>
<dbReference type="NCBIfam" id="NF005840">
    <property type="entry name" value="PRK07757.1"/>
    <property type="match status" value="1"/>
</dbReference>
<keyword evidence="1 5" id="KW-0808">Transferase</keyword>
<feature type="domain" description="N-acetyltransferase" evidence="4">
    <location>
        <begin position="1"/>
        <end position="140"/>
    </location>
</feature>
<name>A0A6F8ZDR0_9FIRM</name>
<evidence type="ECO:0000256" key="3">
    <source>
        <dbReference type="SAM" id="MobiDB-lite"/>
    </source>
</evidence>
<accession>A0A6F8ZDR0</accession>
<dbReference type="GO" id="GO:0005737">
    <property type="term" value="C:cytoplasm"/>
    <property type="evidence" value="ECO:0007669"/>
    <property type="project" value="TreeGrafter"/>
</dbReference>
<gene>
    <name evidence="5" type="ORF">R50_0391</name>
</gene>
<feature type="region of interest" description="Disordered" evidence="3">
    <location>
        <begin position="157"/>
        <end position="180"/>
    </location>
</feature>
<dbReference type="SUPFAM" id="SSF55729">
    <property type="entry name" value="Acyl-CoA N-acyltransferases (Nat)"/>
    <property type="match status" value="1"/>
</dbReference>
<dbReference type="InterPro" id="IPR000182">
    <property type="entry name" value="GNAT_dom"/>
</dbReference>
<sequence length="180" mass="19812">MEIRPAVMHDVDAIYRLLEHYAKEGLLLPRSHLSLYQSLQCFSVAVDEHDQVLGAAALHILGQGLAEVRSLAVDPGHRGQGVGRALVEYVVALARRLEIGRVIALTYQTGFFDKCGFRIISKAALPQKVWKDCLNCHKFPVCDEVAMEIRPYRGTAAPGLEPEGEAEGGAEPIQPVFRLP</sequence>
<keyword evidence="2" id="KW-0012">Acyltransferase</keyword>
<organism evidence="5 6">
    <name type="scientific">Candidatus Hydrogenisulfobacillus filiaventi</name>
    <dbReference type="NCBI Taxonomy" id="2707344"/>
    <lineage>
        <taxon>Bacteria</taxon>
        <taxon>Bacillati</taxon>
        <taxon>Bacillota</taxon>
        <taxon>Clostridia</taxon>
        <taxon>Eubacteriales</taxon>
        <taxon>Clostridiales Family XVII. Incertae Sedis</taxon>
        <taxon>Candidatus Hydrogenisulfobacillus</taxon>
    </lineage>
</organism>
<evidence type="ECO:0000259" key="4">
    <source>
        <dbReference type="PROSITE" id="PS51186"/>
    </source>
</evidence>
<evidence type="ECO:0000313" key="6">
    <source>
        <dbReference type="Proteomes" id="UP000503399"/>
    </source>
</evidence>
<dbReference type="PROSITE" id="PS51186">
    <property type="entry name" value="GNAT"/>
    <property type="match status" value="1"/>
</dbReference>
<evidence type="ECO:0000256" key="1">
    <source>
        <dbReference type="ARBA" id="ARBA00022679"/>
    </source>
</evidence>
<dbReference type="InterPro" id="IPR045039">
    <property type="entry name" value="NSI-like"/>
</dbReference>
<dbReference type="Proteomes" id="UP000503399">
    <property type="component" value="Chromosome"/>
</dbReference>
<dbReference type="EMBL" id="LR778114">
    <property type="protein sequence ID" value="CAB1127897.1"/>
    <property type="molecule type" value="Genomic_DNA"/>
</dbReference>
<proteinExistence type="predicted"/>
<keyword evidence="6" id="KW-1185">Reference proteome</keyword>
<dbReference type="AlphaFoldDB" id="A0A6F8ZDR0"/>
<dbReference type="GO" id="GO:0008080">
    <property type="term" value="F:N-acetyltransferase activity"/>
    <property type="evidence" value="ECO:0007669"/>
    <property type="project" value="InterPro"/>
</dbReference>
<dbReference type="Pfam" id="PF00583">
    <property type="entry name" value="Acetyltransf_1"/>
    <property type="match status" value="1"/>
</dbReference>